<proteinExistence type="predicted"/>
<dbReference type="Gene3D" id="3.30.420.10">
    <property type="entry name" value="Ribonuclease H-like superfamily/Ribonuclease H"/>
    <property type="match status" value="1"/>
</dbReference>
<dbReference type="Proteomes" id="UP000076858">
    <property type="component" value="Unassembled WGS sequence"/>
</dbReference>
<dbReference type="STRING" id="35525.A0A164JZP8"/>
<dbReference type="EMBL" id="LRGB01003404">
    <property type="protein sequence ID" value="KZS02809.1"/>
    <property type="molecule type" value="Genomic_DNA"/>
</dbReference>
<feature type="domain" description="Integrase catalytic" evidence="1">
    <location>
        <begin position="1"/>
        <end position="99"/>
    </location>
</feature>
<reference evidence="2 3" key="1">
    <citation type="submission" date="2016-03" db="EMBL/GenBank/DDBJ databases">
        <title>EvidentialGene: Evidence-directed Construction of Genes on Genomes.</title>
        <authorList>
            <person name="Gilbert D.G."/>
            <person name="Choi J.-H."/>
            <person name="Mockaitis K."/>
            <person name="Colbourne J."/>
            <person name="Pfrender M."/>
        </authorList>
    </citation>
    <scope>NUCLEOTIDE SEQUENCE [LARGE SCALE GENOMIC DNA]</scope>
    <source>
        <strain evidence="2 3">Xinb3</strain>
        <tissue evidence="2">Complete organism</tissue>
    </source>
</reference>
<keyword evidence="3" id="KW-1185">Reference proteome</keyword>
<dbReference type="SUPFAM" id="SSF53098">
    <property type="entry name" value="Ribonuclease H-like"/>
    <property type="match status" value="1"/>
</dbReference>
<dbReference type="PANTHER" id="PTHR33244:SF3">
    <property type="entry name" value="PEPTIDASE A2 DOMAIN-CONTAINING PROTEIN"/>
    <property type="match status" value="1"/>
</dbReference>
<dbReference type="InterPro" id="IPR001584">
    <property type="entry name" value="Integrase_cat-core"/>
</dbReference>
<dbReference type="PANTHER" id="PTHR33244">
    <property type="entry name" value="INTEGRASE CATALYTIC DOMAIN-CONTAINING PROTEIN-RELATED"/>
    <property type="match status" value="1"/>
</dbReference>
<comment type="caution">
    <text evidence="2">The sequence shown here is derived from an EMBL/GenBank/DDBJ whole genome shotgun (WGS) entry which is preliminary data.</text>
</comment>
<sequence>MCGAGAPVKLWSDGGPQFKSDEFISFLRDWDISIGRSSPHHPQSNGYVESAVKSMKKLIAGSWSLGSFDPDKFVKALILFCNTPMSGGASPSQIVFSRPTRDLLPAHRRSFAPEWQQAAKLLEKRAQHAKDLRAQHFNCSARPLLPLAIGDNVVIQDHKTKRWSTPGVIVEVGPFRDYLVKTPAGRLFRHNRQFLRVIAPQILQPHPPAIAPTTSVTFQLPVPPPLAAPSSTLRRSRGLAAKTAS</sequence>
<gene>
    <name evidence="2" type="ORF">APZ42_034613</name>
</gene>
<dbReference type="AlphaFoldDB" id="A0A164JZP8"/>
<dbReference type="GO" id="GO:0003676">
    <property type="term" value="F:nucleic acid binding"/>
    <property type="evidence" value="ECO:0007669"/>
    <property type="project" value="InterPro"/>
</dbReference>
<dbReference type="GO" id="GO:0015074">
    <property type="term" value="P:DNA integration"/>
    <property type="evidence" value="ECO:0007669"/>
    <property type="project" value="InterPro"/>
</dbReference>
<dbReference type="OrthoDB" id="6366141at2759"/>
<name>A0A164JZP8_9CRUS</name>
<evidence type="ECO:0000259" key="1">
    <source>
        <dbReference type="PROSITE" id="PS50994"/>
    </source>
</evidence>
<dbReference type="InterPro" id="IPR036397">
    <property type="entry name" value="RNaseH_sf"/>
</dbReference>
<evidence type="ECO:0000313" key="2">
    <source>
        <dbReference type="EMBL" id="KZS02809.1"/>
    </source>
</evidence>
<accession>A0A164JZP8</accession>
<protein>
    <recommendedName>
        <fullName evidence="1">Integrase catalytic domain-containing protein</fullName>
    </recommendedName>
</protein>
<dbReference type="InterPro" id="IPR012337">
    <property type="entry name" value="RNaseH-like_sf"/>
</dbReference>
<dbReference type="PROSITE" id="PS50994">
    <property type="entry name" value="INTEGRASE"/>
    <property type="match status" value="1"/>
</dbReference>
<organism evidence="2 3">
    <name type="scientific">Daphnia magna</name>
    <dbReference type="NCBI Taxonomy" id="35525"/>
    <lineage>
        <taxon>Eukaryota</taxon>
        <taxon>Metazoa</taxon>
        <taxon>Ecdysozoa</taxon>
        <taxon>Arthropoda</taxon>
        <taxon>Crustacea</taxon>
        <taxon>Branchiopoda</taxon>
        <taxon>Diplostraca</taxon>
        <taxon>Cladocera</taxon>
        <taxon>Anomopoda</taxon>
        <taxon>Daphniidae</taxon>
        <taxon>Daphnia</taxon>
    </lineage>
</organism>
<evidence type="ECO:0000313" key="3">
    <source>
        <dbReference type="Proteomes" id="UP000076858"/>
    </source>
</evidence>